<sequence length="182" mass="19614">MAKARSFAVLAALVRLATASIGPVADLTISDADITPDGYTRAAVVMNGQFPGPLIVGNKGDNFQLNVINNLDNTTMLTATTVHWHGLFQQGTNYADGVAMITQCPISAANSFLYDFTATGQAGTFWYHSHLSTQYCDGLRGPMVVYDPEDPHAGLYDVDDETTVITLADWTHTAARLGNRFP</sequence>
<reference evidence="10" key="1">
    <citation type="submission" date="2019-10" db="EMBL/GenBank/DDBJ databases">
        <authorList>
            <person name="Nor Muhammad N."/>
        </authorList>
    </citation>
    <scope>NUCLEOTIDE SEQUENCE</scope>
</reference>
<evidence type="ECO:0000313" key="10">
    <source>
        <dbReference type="EMBL" id="VWO94449.1"/>
    </source>
</evidence>
<dbReference type="FunFam" id="2.60.40.420:FF:000125">
    <property type="entry name" value="Laccase 2"/>
    <property type="match status" value="1"/>
</dbReference>
<dbReference type="PANTHER" id="PTHR11709:SF414">
    <property type="entry name" value="ADR239WP"/>
    <property type="match status" value="1"/>
</dbReference>
<accession>A0A5K1JRS3</accession>
<dbReference type="EMBL" id="LR723981">
    <property type="protein sequence ID" value="VWO94449.1"/>
    <property type="molecule type" value="Genomic_DNA"/>
</dbReference>
<evidence type="ECO:0000256" key="3">
    <source>
        <dbReference type="ARBA" id="ARBA00022737"/>
    </source>
</evidence>
<evidence type="ECO:0000256" key="2">
    <source>
        <dbReference type="ARBA" id="ARBA00022723"/>
    </source>
</evidence>
<keyword evidence="2" id="KW-0479">Metal-binding</keyword>
<protein>
    <submittedName>
        <fullName evidence="10">Multicopper oxidase</fullName>
    </submittedName>
</protein>
<evidence type="ECO:0000256" key="8">
    <source>
        <dbReference type="SAM" id="SignalP"/>
    </source>
</evidence>
<evidence type="ECO:0000256" key="1">
    <source>
        <dbReference type="ARBA" id="ARBA00010609"/>
    </source>
</evidence>
<keyword evidence="3" id="KW-0677">Repeat</keyword>
<gene>
    <name evidence="10" type="primary">E3Q7G1</name>
</gene>
<keyword evidence="7" id="KW-0439">Lignin degradation</keyword>
<evidence type="ECO:0000256" key="4">
    <source>
        <dbReference type="ARBA" id="ARBA00023002"/>
    </source>
</evidence>
<dbReference type="GO" id="GO:0005507">
    <property type="term" value="F:copper ion binding"/>
    <property type="evidence" value="ECO:0007669"/>
    <property type="project" value="InterPro"/>
</dbReference>
<evidence type="ECO:0000259" key="9">
    <source>
        <dbReference type="Pfam" id="PF07732"/>
    </source>
</evidence>
<feature type="domain" description="Plastocyanin-like" evidence="9">
    <location>
        <begin position="29"/>
        <end position="149"/>
    </location>
</feature>
<dbReference type="InterPro" id="IPR011707">
    <property type="entry name" value="Cu-oxidase-like_N"/>
</dbReference>
<keyword evidence="6" id="KW-0325">Glycoprotein</keyword>
<dbReference type="Gene3D" id="2.60.40.420">
    <property type="entry name" value="Cupredoxins - blue copper proteins"/>
    <property type="match status" value="1"/>
</dbReference>
<evidence type="ECO:0000256" key="5">
    <source>
        <dbReference type="ARBA" id="ARBA00023008"/>
    </source>
</evidence>
<dbReference type="PANTHER" id="PTHR11709">
    <property type="entry name" value="MULTI-COPPER OXIDASE"/>
    <property type="match status" value="1"/>
</dbReference>
<dbReference type="InterPro" id="IPR008972">
    <property type="entry name" value="Cupredoxin"/>
</dbReference>
<dbReference type="InterPro" id="IPR033138">
    <property type="entry name" value="Cu_oxidase_CS"/>
</dbReference>
<organism evidence="10">
    <name type="scientific">Ganoderma boninense</name>
    <dbReference type="NCBI Taxonomy" id="34458"/>
    <lineage>
        <taxon>Eukaryota</taxon>
        <taxon>Fungi</taxon>
        <taxon>Dikarya</taxon>
        <taxon>Basidiomycota</taxon>
        <taxon>Agaricomycotina</taxon>
        <taxon>Agaricomycetes</taxon>
        <taxon>Polyporales</taxon>
        <taxon>Polyporaceae</taxon>
        <taxon>Ganoderma</taxon>
    </lineage>
</organism>
<dbReference type="CDD" id="cd13856">
    <property type="entry name" value="CuRO_1_Tv-LCC_like"/>
    <property type="match status" value="1"/>
</dbReference>
<proteinExistence type="inferred from homology"/>
<dbReference type="AlphaFoldDB" id="A0A5K1JRS3"/>
<keyword evidence="4" id="KW-0560">Oxidoreductase</keyword>
<dbReference type="Pfam" id="PF07732">
    <property type="entry name" value="Cu-oxidase_3"/>
    <property type="match status" value="1"/>
</dbReference>
<keyword evidence="8" id="KW-0732">Signal</keyword>
<evidence type="ECO:0000256" key="7">
    <source>
        <dbReference type="ARBA" id="ARBA00023185"/>
    </source>
</evidence>
<feature type="chain" id="PRO_5023901661" evidence="8">
    <location>
        <begin position="20"/>
        <end position="182"/>
    </location>
</feature>
<keyword evidence="5" id="KW-0186">Copper</keyword>
<dbReference type="GO" id="GO:0016491">
    <property type="term" value="F:oxidoreductase activity"/>
    <property type="evidence" value="ECO:0007669"/>
    <property type="project" value="UniProtKB-KW"/>
</dbReference>
<comment type="similarity">
    <text evidence="1">Belongs to the multicopper oxidase family.</text>
</comment>
<dbReference type="PROSITE" id="PS00079">
    <property type="entry name" value="MULTICOPPER_OXIDASE1"/>
    <property type="match status" value="1"/>
</dbReference>
<evidence type="ECO:0000256" key="6">
    <source>
        <dbReference type="ARBA" id="ARBA00023180"/>
    </source>
</evidence>
<dbReference type="InterPro" id="IPR045087">
    <property type="entry name" value="Cu-oxidase_fam"/>
</dbReference>
<dbReference type="SUPFAM" id="SSF49503">
    <property type="entry name" value="Cupredoxins"/>
    <property type="match status" value="1"/>
</dbReference>
<feature type="signal peptide" evidence="8">
    <location>
        <begin position="1"/>
        <end position="19"/>
    </location>
</feature>
<dbReference type="GO" id="GO:0046274">
    <property type="term" value="P:lignin catabolic process"/>
    <property type="evidence" value="ECO:0007669"/>
    <property type="project" value="UniProtKB-KW"/>
</dbReference>
<name>A0A5K1JRS3_9APHY</name>